<organism evidence="1 2">
    <name type="scientific">Pistacia atlantica</name>
    <dbReference type="NCBI Taxonomy" id="434234"/>
    <lineage>
        <taxon>Eukaryota</taxon>
        <taxon>Viridiplantae</taxon>
        <taxon>Streptophyta</taxon>
        <taxon>Embryophyta</taxon>
        <taxon>Tracheophyta</taxon>
        <taxon>Spermatophyta</taxon>
        <taxon>Magnoliopsida</taxon>
        <taxon>eudicotyledons</taxon>
        <taxon>Gunneridae</taxon>
        <taxon>Pentapetalae</taxon>
        <taxon>rosids</taxon>
        <taxon>malvids</taxon>
        <taxon>Sapindales</taxon>
        <taxon>Anacardiaceae</taxon>
        <taxon>Pistacia</taxon>
    </lineage>
</organism>
<name>A0ACC0ZW19_9ROSI</name>
<reference evidence="2" key="1">
    <citation type="journal article" date="2023" name="G3 (Bethesda)">
        <title>Genome assembly and association tests identify interacting loci associated with vigor, precocity, and sex in interspecific pistachio rootstocks.</title>
        <authorList>
            <person name="Palmer W."/>
            <person name="Jacygrad E."/>
            <person name="Sagayaradj S."/>
            <person name="Cavanaugh K."/>
            <person name="Han R."/>
            <person name="Bertier L."/>
            <person name="Beede B."/>
            <person name="Kafkas S."/>
            <person name="Golino D."/>
            <person name="Preece J."/>
            <person name="Michelmore R."/>
        </authorList>
    </citation>
    <scope>NUCLEOTIDE SEQUENCE [LARGE SCALE GENOMIC DNA]</scope>
</reference>
<evidence type="ECO:0000313" key="2">
    <source>
        <dbReference type="Proteomes" id="UP001164250"/>
    </source>
</evidence>
<gene>
    <name evidence="1" type="ORF">Patl1_34126</name>
</gene>
<protein>
    <submittedName>
        <fullName evidence="1">Uncharacterized protein</fullName>
    </submittedName>
</protein>
<evidence type="ECO:0000313" key="1">
    <source>
        <dbReference type="EMBL" id="KAJ0076403.1"/>
    </source>
</evidence>
<keyword evidence="2" id="KW-1185">Reference proteome</keyword>
<accession>A0ACC0ZW19</accession>
<proteinExistence type="predicted"/>
<dbReference type="Proteomes" id="UP001164250">
    <property type="component" value="Chromosome 15"/>
</dbReference>
<sequence>MGHCLIHLQGFVRGLTRFSVEPGFSGSFIEEVRNSFTNSEDMAGPTSISTSTSTSTSTSNSTSTTALNEDDSTVSTDSKYVKLPSDSIAVLRYSPSPYGDFRRSMKEMVEARLQYQSTVDWDFLEELLFCYLRLNENKSHKFIIRAFVDLVVILRQNSNKIPARSRHDFRVARERKRKMKHVT</sequence>
<dbReference type="EMBL" id="CM047910">
    <property type="protein sequence ID" value="KAJ0076403.1"/>
    <property type="molecule type" value="Genomic_DNA"/>
</dbReference>
<comment type="caution">
    <text evidence="1">The sequence shown here is derived from an EMBL/GenBank/DDBJ whole genome shotgun (WGS) entry which is preliminary data.</text>
</comment>